<dbReference type="EMBL" id="NAJP01000045">
    <property type="protein sequence ID" value="TKA38463.1"/>
    <property type="molecule type" value="Genomic_DNA"/>
</dbReference>
<comment type="caution">
    <text evidence="1">The sequence shown here is derived from an EMBL/GenBank/DDBJ whole genome shotgun (WGS) entry which is preliminary data.</text>
</comment>
<accession>A0A4U0URS5</accession>
<reference evidence="1 2" key="1">
    <citation type="submission" date="2017-03" db="EMBL/GenBank/DDBJ databases">
        <title>Genomes of endolithic fungi from Antarctica.</title>
        <authorList>
            <person name="Coleine C."/>
            <person name="Masonjones S."/>
            <person name="Stajich J.E."/>
        </authorList>
    </citation>
    <scope>NUCLEOTIDE SEQUENCE [LARGE SCALE GENOMIC DNA]</scope>
    <source>
        <strain evidence="1 2">CCFEE 5311</strain>
    </source>
</reference>
<proteinExistence type="predicted"/>
<name>A0A4U0URS5_9PEZI</name>
<dbReference type="Proteomes" id="UP000310066">
    <property type="component" value="Unassembled WGS sequence"/>
</dbReference>
<evidence type="ECO:0000313" key="2">
    <source>
        <dbReference type="Proteomes" id="UP000310066"/>
    </source>
</evidence>
<organism evidence="1 2">
    <name type="scientific">Friedmanniomyces endolithicus</name>
    <dbReference type="NCBI Taxonomy" id="329885"/>
    <lineage>
        <taxon>Eukaryota</taxon>
        <taxon>Fungi</taxon>
        <taxon>Dikarya</taxon>
        <taxon>Ascomycota</taxon>
        <taxon>Pezizomycotina</taxon>
        <taxon>Dothideomycetes</taxon>
        <taxon>Dothideomycetidae</taxon>
        <taxon>Mycosphaerellales</taxon>
        <taxon>Teratosphaeriaceae</taxon>
        <taxon>Friedmanniomyces</taxon>
    </lineage>
</organism>
<protein>
    <submittedName>
        <fullName evidence="1">Uncharacterized protein</fullName>
    </submittedName>
</protein>
<gene>
    <name evidence="1" type="ORF">B0A54_10754</name>
</gene>
<dbReference type="AlphaFoldDB" id="A0A4U0URS5"/>
<evidence type="ECO:0000313" key="1">
    <source>
        <dbReference type="EMBL" id="TKA38463.1"/>
    </source>
</evidence>
<sequence length="248" mass="28825">MFFQPATLLWGVSILRRDQLDVDVDLNESQYQLNFHIYPLEQCRCQQHIRGLKFDKPVWILDVDTIFDELELEPFDSSTITVQQFTLVACVASIQQQPNGQLDIEQFSAVTDFCLLACVVSVQQQPDSQLDIEQFSAVTDLCLLAIDSIYLRTLYSGVSIQRFHTSNCVEYNQHLRHGLDLLLVLARDEHFVNALGLRFELFKVVRHRSELLWGLTFGSSHREFYGNHLFHIAKWLYASRPELDILCW</sequence>